<reference evidence="2 3" key="1">
    <citation type="submission" date="2019-06" db="EMBL/GenBank/DDBJ databases">
        <title>Genomic Encyclopedia of Type Strains, Phase IV (KMG-V): Genome sequencing to study the core and pangenomes of soil and plant-associated prokaryotes.</title>
        <authorList>
            <person name="Whitman W."/>
        </authorList>
    </citation>
    <scope>NUCLEOTIDE SEQUENCE [LARGE SCALE GENOMIC DNA]</scope>
    <source>
        <strain evidence="2 3">BR 11865</strain>
    </source>
</reference>
<feature type="compositionally biased region" description="Low complexity" evidence="1">
    <location>
        <begin position="105"/>
        <end position="119"/>
    </location>
</feature>
<organism evidence="2 3">
    <name type="scientific">Nitrospirillum amazonense</name>
    <dbReference type="NCBI Taxonomy" id="28077"/>
    <lineage>
        <taxon>Bacteria</taxon>
        <taxon>Pseudomonadati</taxon>
        <taxon>Pseudomonadota</taxon>
        <taxon>Alphaproteobacteria</taxon>
        <taxon>Rhodospirillales</taxon>
        <taxon>Azospirillaceae</taxon>
        <taxon>Nitrospirillum</taxon>
    </lineage>
</organism>
<dbReference type="EMBL" id="VITO01000015">
    <property type="protein sequence ID" value="TWB22862.1"/>
    <property type="molecule type" value="Genomic_DNA"/>
</dbReference>
<evidence type="ECO:0000313" key="3">
    <source>
        <dbReference type="Proteomes" id="UP000316545"/>
    </source>
</evidence>
<accession>A0A560FMN5</accession>
<sequence length="141" mass="15279">MTPEELDDLLCQYGAQLRAWPVEHQRAVTALLRASPQARERVREMRRLEAMIADDAPALEPPPGMLERVERTLMGAALKDWKPAASQPLPRASAPGASASVFFGPSGAARAQPPSSAAANSDTDQIPPARGRRQVPEPHRD</sequence>
<dbReference type="AlphaFoldDB" id="A0A560FMN5"/>
<name>A0A560FMN5_9PROT</name>
<gene>
    <name evidence="2" type="ORF">FBZ88_1158</name>
</gene>
<feature type="region of interest" description="Disordered" evidence="1">
    <location>
        <begin position="86"/>
        <end position="141"/>
    </location>
</feature>
<proteinExistence type="predicted"/>
<comment type="caution">
    <text evidence="2">The sequence shown here is derived from an EMBL/GenBank/DDBJ whole genome shotgun (WGS) entry which is preliminary data.</text>
</comment>
<keyword evidence="3" id="KW-1185">Reference proteome</keyword>
<evidence type="ECO:0000313" key="2">
    <source>
        <dbReference type="EMBL" id="TWB22862.1"/>
    </source>
</evidence>
<protein>
    <submittedName>
        <fullName evidence="2">Uncharacterized protein</fullName>
    </submittedName>
</protein>
<dbReference type="Proteomes" id="UP000316545">
    <property type="component" value="Unassembled WGS sequence"/>
</dbReference>
<evidence type="ECO:0000256" key="1">
    <source>
        <dbReference type="SAM" id="MobiDB-lite"/>
    </source>
</evidence>
<dbReference type="RefSeq" id="WP_145618963.1">
    <property type="nucleotide sequence ID" value="NZ_VITO01000015.1"/>
</dbReference>